<accession>A0ABN7V7A2</accession>
<protein>
    <submittedName>
        <fullName evidence="1">39241_t:CDS:1</fullName>
    </submittedName>
</protein>
<dbReference type="Proteomes" id="UP000789901">
    <property type="component" value="Unassembled WGS sequence"/>
</dbReference>
<reference evidence="1 2" key="1">
    <citation type="submission" date="2021-06" db="EMBL/GenBank/DDBJ databases">
        <authorList>
            <person name="Kallberg Y."/>
            <person name="Tangrot J."/>
            <person name="Rosling A."/>
        </authorList>
    </citation>
    <scope>NUCLEOTIDE SEQUENCE [LARGE SCALE GENOMIC DNA]</scope>
    <source>
        <strain evidence="1 2">120-4 pot B 10/14</strain>
    </source>
</reference>
<keyword evidence="2" id="KW-1185">Reference proteome</keyword>
<evidence type="ECO:0000313" key="2">
    <source>
        <dbReference type="Proteomes" id="UP000789901"/>
    </source>
</evidence>
<organism evidence="1 2">
    <name type="scientific">Gigaspora margarita</name>
    <dbReference type="NCBI Taxonomy" id="4874"/>
    <lineage>
        <taxon>Eukaryota</taxon>
        <taxon>Fungi</taxon>
        <taxon>Fungi incertae sedis</taxon>
        <taxon>Mucoromycota</taxon>
        <taxon>Glomeromycotina</taxon>
        <taxon>Glomeromycetes</taxon>
        <taxon>Diversisporales</taxon>
        <taxon>Gigasporaceae</taxon>
        <taxon>Gigaspora</taxon>
    </lineage>
</organism>
<gene>
    <name evidence="1" type="ORF">GMARGA_LOCUS15236</name>
</gene>
<comment type="caution">
    <text evidence="1">The sequence shown here is derived from an EMBL/GenBank/DDBJ whole genome shotgun (WGS) entry which is preliminary data.</text>
</comment>
<proteinExistence type="predicted"/>
<evidence type="ECO:0000313" key="1">
    <source>
        <dbReference type="EMBL" id="CAG8739569.1"/>
    </source>
</evidence>
<name>A0ABN7V7A2_GIGMA</name>
<sequence length="41" mass="4972">MDIDKKTEQLEVKDYEEVDQVLEIQKEEKQGLLVKKMEYEV</sequence>
<dbReference type="EMBL" id="CAJVQB010010407">
    <property type="protein sequence ID" value="CAG8739569.1"/>
    <property type="molecule type" value="Genomic_DNA"/>
</dbReference>